<keyword evidence="4 7" id="KW-0472">Membrane</keyword>
<dbReference type="InterPro" id="IPR036259">
    <property type="entry name" value="MFS_trans_sf"/>
</dbReference>
<feature type="transmembrane region" description="Helical" evidence="7">
    <location>
        <begin position="346"/>
        <end position="365"/>
    </location>
</feature>
<feature type="transmembrane region" description="Helical" evidence="7">
    <location>
        <begin position="214"/>
        <end position="232"/>
    </location>
</feature>
<keyword evidence="5" id="KW-0046">Antibiotic resistance</keyword>
<dbReference type="GO" id="GO:0022857">
    <property type="term" value="F:transmembrane transporter activity"/>
    <property type="evidence" value="ECO:0007669"/>
    <property type="project" value="InterPro"/>
</dbReference>
<feature type="transmembrane region" description="Helical" evidence="7">
    <location>
        <begin position="244"/>
        <end position="261"/>
    </location>
</feature>
<feature type="transmembrane region" description="Helical" evidence="7">
    <location>
        <begin position="118"/>
        <end position="143"/>
    </location>
</feature>
<evidence type="ECO:0000313" key="10">
    <source>
        <dbReference type="Proteomes" id="UP000053429"/>
    </source>
</evidence>
<dbReference type="EMBL" id="LMWY01000012">
    <property type="protein sequence ID" value="KUO04498.1"/>
    <property type="molecule type" value="Genomic_DNA"/>
</dbReference>
<dbReference type="AlphaFoldDB" id="A0A101U5A7"/>
<feature type="domain" description="Major facilitator superfamily (MFS) profile" evidence="8">
    <location>
        <begin position="24"/>
        <end position="511"/>
    </location>
</feature>
<evidence type="ECO:0000256" key="7">
    <source>
        <dbReference type="SAM" id="Phobius"/>
    </source>
</evidence>
<feature type="transmembrane region" description="Helical" evidence="7">
    <location>
        <begin position="371"/>
        <end position="397"/>
    </location>
</feature>
<comment type="caution">
    <text evidence="9">The sequence shown here is derived from an EMBL/GenBank/DDBJ whole genome shotgun (WGS) entry which is preliminary data.</text>
</comment>
<feature type="transmembrane region" description="Helical" evidence="7">
    <location>
        <begin position="93"/>
        <end position="112"/>
    </location>
</feature>
<evidence type="ECO:0000256" key="1">
    <source>
        <dbReference type="ARBA" id="ARBA00004651"/>
    </source>
</evidence>
<dbReference type="CDD" id="cd17321">
    <property type="entry name" value="MFS_MMR_MDR_like"/>
    <property type="match status" value="1"/>
</dbReference>
<feature type="region of interest" description="Disordered" evidence="6">
    <location>
        <begin position="512"/>
        <end position="535"/>
    </location>
</feature>
<keyword evidence="3 7" id="KW-1133">Transmembrane helix</keyword>
<evidence type="ECO:0000256" key="3">
    <source>
        <dbReference type="ARBA" id="ARBA00022989"/>
    </source>
</evidence>
<feature type="compositionally biased region" description="Basic and acidic residues" evidence="6">
    <location>
        <begin position="522"/>
        <end position="535"/>
    </location>
</feature>
<feature type="transmembrane region" description="Helical" evidence="7">
    <location>
        <begin position="484"/>
        <end position="507"/>
    </location>
</feature>
<dbReference type="PRINTS" id="PR01036">
    <property type="entry name" value="TCRTETB"/>
</dbReference>
<feature type="transmembrane region" description="Helical" evidence="7">
    <location>
        <begin position="183"/>
        <end position="202"/>
    </location>
</feature>
<protein>
    <submittedName>
        <fullName evidence="9">Multidrug MFS transporter</fullName>
    </submittedName>
</protein>
<dbReference type="Gene3D" id="1.20.1250.20">
    <property type="entry name" value="MFS general substrate transporter like domains"/>
    <property type="match status" value="1"/>
</dbReference>
<comment type="subcellular location">
    <subcellularLocation>
        <location evidence="1">Cell membrane</location>
        <topology evidence="1">Multi-pass membrane protein</topology>
    </subcellularLocation>
</comment>
<dbReference type="PROSITE" id="PS50850">
    <property type="entry name" value="MFS"/>
    <property type="match status" value="1"/>
</dbReference>
<evidence type="ECO:0000256" key="2">
    <source>
        <dbReference type="ARBA" id="ARBA00022692"/>
    </source>
</evidence>
<evidence type="ECO:0000313" key="9">
    <source>
        <dbReference type="EMBL" id="KUO04498.1"/>
    </source>
</evidence>
<feature type="transmembrane region" description="Helical" evidence="7">
    <location>
        <begin position="281"/>
        <end position="304"/>
    </location>
</feature>
<feature type="transmembrane region" description="Helical" evidence="7">
    <location>
        <begin position="65"/>
        <end position="84"/>
    </location>
</feature>
<evidence type="ECO:0000256" key="5">
    <source>
        <dbReference type="ARBA" id="ARBA00023251"/>
    </source>
</evidence>
<accession>A0A101U5A7</accession>
<evidence type="ECO:0000259" key="8">
    <source>
        <dbReference type="PROSITE" id="PS50850"/>
    </source>
</evidence>
<dbReference type="InterPro" id="IPR020846">
    <property type="entry name" value="MFS_dom"/>
</dbReference>
<dbReference type="InterPro" id="IPR011701">
    <property type="entry name" value="MFS"/>
</dbReference>
<dbReference type="PANTHER" id="PTHR42718:SF42">
    <property type="entry name" value="EXPORT PROTEIN"/>
    <property type="match status" value="1"/>
</dbReference>
<dbReference type="GO" id="GO:0046677">
    <property type="term" value="P:response to antibiotic"/>
    <property type="evidence" value="ECO:0007669"/>
    <property type="project" value="UniProtKB-KW"/>
</dbReference>
<feature type="transmembrane region" description="Helical" evidence="7">
    <location>
        <begin position="22"/>
        <end position="45"/>
    </location>
</feature>
<name>A0A101U5A7_9ACTN</name>
<sequence length="535" mass="54830">MTSGPARPGGPAHAHEGHPRRWAVLAVLVLSLVSIILDNTVLNVTLRTLTDPEQGLGASHSQVEWVLSAYTLAFAATLFTWGVLGDRLGRRRVLLLGLALFGLSSLAGAYAGSPEQLIVARACMGVSGAAVLPSTLATIAAVFPMRERPKALGIWAASVGFALGIGPVTGGLLLAHFWWGSVFLVNVPIVAVCLVAVVLLVPETRGATGKRVDAAGLLLSIAGLVLVVYGIIEAGRTGGVTQPTVWGPGLAGLGLLGVFLWHERRTAEPSLELGFFRLKAFSTAVAAVGFVSFAMMGFLFFSAFYLQSVRGYTPLQAGSCTVALAVANVVCGPLSTVLVRSIGPRNVCAAGMLAVTASLCGVVFVTQHAPLWLILALFGALGAGVACVMPTAAVSIMNAIPREKAGVASAMNNTVRQLGGALGVAVLGSLMGAAYRSGIEDELAVLPPSVRHEAGESLDATLLAATRLGESGLVGPARQAFLDAMHLAAGAAAAAALVGALAVLRWLPSTVTTPKPPAGPAPRREHSDHTKAQGS</sequence>
<keyword evidence="2 7" id="KW-0812">Transmembrane</keyword>
<dbReference type="Pfam" id="PF07690">
    <property type="entry name" value="MFS_1"/>
    <property type="match status" value="1"/>
</dbReference>
<dbReference type="STRING" id="661399.AQJ67_12245"/>
<gene>
    <name evidence="9" type="ORF">AQJ67_12245</name>
</gene>
<dbReference type="RefSeq" id="WP_062718388.1">
    <property type="nucleotide sequence ID" value="NZ_KQ948926.1"/>
</dbReference>
<dbReference type="PANTHER" id="PTHR42718">
    <property type="entry name" value="MAJOR FACILITATOR SUPERFAMILY MULTIDRUG TRANSPORTER MFSC"/>
    <property type="match status" value="1"/>
</dbReference>
<dbReference type="SUPFAM" id="SSF103473">
    <property type="entry name" value="MFS general substrate transporter"/>
    <property type="match status" value="1"/>
</dbReference>
<feature type="transmembrane region" description="Helical" evidence="7">
    <location>
        <begin position="316"/>
        <end position="339"/>
    </location>
</feature>
<reference evidence="9 10" key="1">
    <citation type="submission" date="2015-10" db="EMBL/GenBank/DDBJ databases">
        <title>Draft genome sequence of Streptomyces caeruleatus NRRL B-24802, type strain for the species Streptomyces caeruleatus.</title>
        <authorList>
            <person name="Ruckert C."/>
            <person name="Winkler A."/>
            <person name="Kalinowski J."/>
            <person name="Kampfer P."/>
            <person name="Glaeser S."/>
        </authorList>
    </citation>
    <scope>NUCLEOTIDE SEQUENCE [LARGE SCALE GENOMIC DNA]</scope>
    <source>
        <strain evidence="9 10">NRRL B-24802</strain>
    </source>
</reference>
<feature type="transmembrane region" description="Helical" evidence="7">
    <location>
        <begin position="155"/>
        <end position="177"/>
    </location>
</feature>
<dbReference type="Gene3D" id="1.20.1720.10">
    <property type="entry name" value="Multidrug resistance protein D"/>
    <property type="match status" value="1"/>
</dbReference>
<evidence type="ECO:0000256" key="4">
    <source>
        <dbReference type="ARBA" id="ARBA00023136"/>
    </source>
</evidence>
<dbReference type="OrthoDB" id="9781469at2"/>
<dbReference type="Proteomes" id="UP000053429">
    <property type="component" value="Unassembled WGS sequence"/>
</dbReference>
<keyword evidence="10" id="KW-1185">Reference proteome</keyword>
<dbReference type="GO" id="GO:0005886">
    <property type="term" value="C:plasma membrane"/>
    <property type="evidence" value="ECO:0007669"/>
    <property type="project" value="UniProtKB-SubCell"/>
</dbReference>
<organism evidence="9 10">
    <name type="scientific">Streptomyces caeruleatus</name>
    <dbReference type="NCBI Taxonomy" id="661399"/>
    <lineage>
        <taxon>Bacteria</taxon>
        <taxon>Bacillati</taxon>
        <taxon>Actinomycetota</taxon>
        <taxon>Actinomycetes</taxon>
        <taxon>Kitasatosporales</taxon>
        <taxon>Streptomycetaceae</taxon>
        <taxon>Streptomyces</taxon>
    </lineage>
</organism>
<feature type="transmembrane region" description="Helical" evidence="7">
    <location>
        <begin position="418"/>
        <end position="435"/>
    </location>
</feature>
<proteinExistence type="predicted"/>
<evidence type="ECO:0000256" key="6">
    <source>
        <dbReference type="SAM" id="MobiDB-lite"/>
    </source>
</evidence>